<keyword evidence="3 12" id="KW-0812">Transmembrane</keyword>
<keyword evidence="5 12" id="KW-1133">Transmembrane helix</keyword>
<keyword evidence="8" id="KW-0564">Palmitate</keyword>
<reference evidence="15 16" key="1">
    <citation type="journal article" date="2017" name="Mol. Ecol.">
        <title>Comparative and population genomic landscape of Phellinus noxius: A hypervariable fungus causing root rot in trees.</title>
        <authorList>
            <person name="Chung C.L."/>
            <person name="Lee T.J."/>
            <person name="Akiba M."/>
            <person name="Lee H.H."/>
            <person name="Kuo T.H."/>
            <person name="Liu D."/>
            <person name="Ke H.M."/>
            <person name="Yokoi T."/>
            <person name="Roa M.B."/>
            <person name="Lu M.J."/>
            <person name="Chang Y.Y."/>
            <person name="Ann P.J."/>
            <person name="Tsai J.N."/>
            <person name="Chen C.Y."/>
            <person name="Tzean S.S."/>
            <person name="Ota Y."/>
            <person name="Hattori T."/>
            <person name="Sahashi N."/>
            <person name="Liou R.F."/>
            <person name="Kikuchi T."/>
            <person name="Tsai I.J."/>
        </authorList>
    </citation>
    <scope>NUCLEOTIDE SEQUENCE [LARGE SCALE GENOMIC DNA]</scope>
    <source>
        <strain evidence="15 16">FFPRI411160</strain>
    </source>
</reference>
<feature type="transmembrane region" description="Helical" evidence="12">
    <location>
        <begin position="466"/>
        <end position="489"/>
    </location>
</feature>
<comment type="similarity">
    <text evidence="2">Belongs to the DHHC palmitoyltransferase family. AKR/ZDHHC17 subfamily.</text>
</comment>
<dbReference type="OrthoDB" id="6781668at2759"/>
<dbReference type="SMART" id="SM00248">
    <property type="entry name" value="ANK"/>
    <property type="match status" value="4"/>
</dbReference>
<dbReference type="PANTHER" id="PTHR24161:SF85">
    <property type="entry name" value="PALMITOYLTRANSFERASE HIP14"/>
    <property type="match status" value="1"/>
</dbReference>
<feature type="repeat" description="ANK" evidence="11">
    <location>
        <begin position="203"/>
        <end position="235"/>
    </location>
</feature>
<comment type="subcellular location">
    <subcellularLocation>
        <location evidence="1">Membrane</location>
        <topology evidence="1">Multi-pass membrane protein</topology>
    </subcellularLocation>
</comment>
<dbReference type="PROSITE" id="PS50216">
    <property type="entry name" value="DHHC"/>
    <property type="match status" value="1"/>
</dbReference>
<feature type="transmembrane region" description="Helical" evidence="12">
    <location>
        <begin position="367"/>
        <end position="385"/>
    </location>
</feature>
<feature type="repeat" description="ANK" evidence="11">
    <location>
        <begin position="70"/>
        <end position="102"/>
    </location>
</feature>
<evidence type="ECO:0000256" key="10">
    <source>
        <dbReference type="ARBA" id="ARBA00048048"/>
    </source>
</evidence>
<comment type="caution">
    <text evidence="15">The sequence shown here is derived from an EMBL/GenBank/DDBJ whole genome shotgun (WGS) entry which is preliminary data.</text>
</comment>
<evidence type="ECO:0000256" key="9">
    <source>
        <dbReference type="ARBA" id="ARBA00023288"/>
    </source>
</evidence>
<evidence type="ECO:0000256" key="3">
    <source>
        <dbReference type="ARBA" id="ARBA00022692"/>
    </source>
</evidence>
<evidence type="ECO:0000256" key="13">
    <source>
        <dbReference type="SAM" id="MobiDB-lite"/>
    </source>
</evidence>
<name>A0A286U8G7_9AGAM</name>
<evidence type="ECO:0000256" key="8">
    <source>
        <dbReference type="ARBA" id="ARBA00023139"/>
    </source>
</evidence>
<dbReference type="Gene3D" id="1.25.40.20">
    <property type="entry name" value="Ankyrin repeat-containing domain"/>
    <property type="match status" value="1"/>
</dbReference>
<dbReference type="Pfam" id="PF12796">
    <property type="entry name" value="Ank_2"/>
    <property type="match status" value="2"/>
</dbReference>
<evidence type="ECO:0000256" key="4">
    <source>
        <dbReference type="ARBA" id="ARBA00022737"/>
    </source>
</evidence>
<organism evidence="15 16">
    <name type="scientific">Pyrrhoderma noxium</name>
    <dbReference type="NCBI Taxonomy" id="2282107"/>
    <lineage>
        <taxon>Eukaryota</taxon>
        <taxon>Fungi</taxon>
        <taxon>Dikarya</taxon>
        <taxon>Basidiomycota</taxon>
        <taxon>Agaricomycotina</taxon>
        <taxon>Agaricomycetes</taxon>
        <taxon>Hymenochaetales</taxon>
        <taxon>Hymenochaetaceae</taxon>
        <taxon>Pyrrhoderma</taxon>
    </lineage>
</organism>
<dbReference type="FunCoup" id="A0A286U8G7">
    <property type="interactions" value="250"/>
</dbReference>
<protein>
    <recommendedName>
        <fullName evidence="12">Palmitoyltransferase</fullName>
        <ecNumber evidence="12">2.3.1.225</ecNumber>
    </recommendedName>
</protein>
<comment type="domain">
    <text evidence="12">The DHHC domain is required for palmitoyltransferase activity.</text>
</comment>
<evidence type="ECO:0000256" key="11">
    <source>
        <dbReference type="PROSITE-ProRule" id="PRU00023"/>
    </source>
</evidence>
<dbReference type="PROSITE" id="PS50088">
    <property type="entry name" value="ANK_REPEAT"/>
    <property type="match status" value="4"/>
</dbReference>
<keyword evidence="12" id="KW-0808">Transferase</keyword>
<evidence type="ECO:0000256" key="5">
    <source>
        <dbReference type="ARBA" id="ARBA00022989"/>
    </source>
</evidence>
<feature type="transmembrane region" description="Helical" evidence="12">
    <location>
        <begin position="337"/>
        <end position="355"/>
    </location>
</feature>
<dbReference type="PANTHER" id="PTHR24161">
    <property type="entry name" value="ANK_REP_REGION DOMAIN-CONTAINING PROTEIN-RELATED"/>
    <property type="match status" value="1"/>
</dbReference>
<dbReference type="InterPro" id="IPR036770">
    <property type="entry name" value="Ankyrin_rpt-contain_sf"/>
</dbReference>
<dbReference type="PROSITE" id="PS50297">
    <property type="entry name" value="ANK_REP_REGION"/>
    <property type="match status" value="3"/>
</dbReference>
<dbReference type="Proteomes" id="UP000217199">
    <property type="component" value="Unassembled WGS sequence"/>
</dbReference>
<dbReference type="EC" id="2.3.1.225" evidence="12"/>
<dbReference type="Pfam" id="PF01529">
    <property type="entry name" value="DHHC"/>
    <property type="match status" value="1"/>
</dbReference>
<feature type="repeat" description="ANK" evidence="11">
    <location>
        <begin position="170"/>
        <end position="202"/>
    </location>
</feature>
<accession>A0A286U8G7</accession>
<dbReference type="EMBL" id="NBII01000009">
    <property type="protein sequence ID" value="PAV15862.1"/>
    <property type="molecule type" value="Genomic_DNA"/>
</dbReference>
<dbReference type="InterPro" id="IPR002110">
    <property type="entry name" value="Ankyrin_rpt"/>
</dbReference>
<keyword evidence="7 12" id="KW-0472">Membrane</keyword>
<dbReference type="GO" id="GO:0019706">
    <property type="term" value="F:protein-cysteine S-palmitoyltransferase activity"/>
    <property type="evidence" value="ECO:0007669"/>
    <property type="project" value="UniProtKB-EC"/>
</dbReference>
<feature type="domain" description="Palmitoyltransferase DHHC" evidence="14">
    <location>
        <begin position="419"/>
        <end position="551"/>
    </location>
</feature>
<dbReference type="GO" id="GO:0016020">
    <property type="term" value="C:membrane"/>
    <property type="evidence" value="ECO:0007669"/>
    <property type="project" value="UniProtKB-SubCell"/>
</dbReference>
<keyword evidence="4" id="KW-0677">Repeat</keyword>
<sequence>MTDPLNIVSPTAEPTTAINLEDASATNFQSTKTVYEPEMNIFVAAQRGDLDTIRSLIESGKASATDRDEQSVTPLHWAAINAQIPVCRFLIEQGADVDARGGDLNATPMQWAARNGYLYVIQLFIAHSADPTITDSQGYNTLHLVTHSSSVMPLLYILHQPVGVDSRDAQGHTALMWAAYQGDALSVDLLLKHGADPNTRDDSELTPLHWAVVKGNRNCIRKLIEKGADVNAKSQEGKTPRDMAQELKSLGAWKRALEEGGMLEDGTRKQRPLNERNTKLAIFLLPTFFFCLIFNTLRIMPWYTGIFLAMAEFFAMHHIVTRMLLNSSSYTDGVITSPYYAGIIFASMIWVGYCWATKLVHQTQHHAFVHLLFALSYGLCVYNFVRAITLDPGTCPKPSSDGELRAIVEDLASEGRLNGQTFCINCMARKPLRSKHCRVCDKCVARHDHHCPWVWNCVGYKNHRQFILFVSSLVMGIILFDYLSFALLADVDLSLTPSSSCLLPDEICVITASDPFLFSVTCWATVQLLWTTVLLAGQLYQVVRQMTTFEVSNLGRYGFMGGRGGTSLASQMGHRHQHAAFGAGAGAGIGAGAGVDGDGSSVASGQGHHHKHGGCLPMIMQLTGLDAFTRGRAADGLARASKASNPFDMGVVGNCKDFWSAGKELGVEYERLYEVPPEGFREAKRRRERDAEENGRGAKRPSRHFMGFSLGFGGRGTRAGYEPLNQV</sequence>
<dbReference type="STRING" id="2282107.A0A286U8G7"/>
<keyword evidence="9" id="KW-0449">Lipoprotein</keyword>
<dbReference type="AlphaFoldDB" id="A0A286U8G7"/>
<feature type="transmembrane region" description="Helical" evidence="12">
    <location>
        <begin position="306"/>
        <end position="325"/>
    </location>
</feature>
<proteinExistence type="inferred from homology"/>
<evidence type="ECO:0000256" key="2">
    <source>
        <dbReference type="ARBA" id="ARBA00010104"/>
    </source>
</evidence>
<evidence type="ECO:0000313" key="15">
    <source>
        <dbReference type="EMBL" id="PAV15862.1"/>
    </source>
</evidence>
<evidence type="ECO:0000259" key="14">
    <source>
        <dbReference type="Pfam" id="PF01529"/>
    </source>
</evidence>
<feature type="region of interest" description="Disordered" evidence="13">
    <location>
        <begin position="681"/>
        <end position="702"/>
    </location>
</feature>
<evidence type="ECO:0000313" key="16">
    <source>
        <dbReference type="Proteomes" id="UP000217199"/>
    </source>
</evidence>
<evidence type="ECO:0000256" key="1">
    <source>
        <dbReference type="ARBA" id="ARBA00004141"/>
    </source>
</evidence>
<gene>
    <name evidence="15" type="ORF">PNOK_0872000</name>
</gene>
<keyword evidence="6 11" id="KW-0040">ANK repeat</keyword>
<dbReference type="SUPFAM" id="SSF48403">
    <property type="entry name" value="Ankyrin repeat"/>
    <property type="match status" value="1"/>
</dbReference>
<evidence type="ECO:0000256" key="7">
    <source>
        <dbReference type="ARBA" id="ARBA00023136"/>
    </source>
</evidence>
<evidence type="ECO:0000256" key="6">
    <source>
        <dbReference type="ARBA" id="ARBA00023043"/>
    </source>
</evidence>
<feature type="transmembrane region" description="Helical" evidence="12">
    <location>
        <begin position="516"/>
        <end position="536"/>
    </location>
</feature>
<keyword evidence="16" id="KW-1185">Reference proteome</keyword>
<feature type="repeat" description="ANK" evidence="11">
    <location>
        <begin position="104"/>
        <end position="136"/>
    </location>
</feature>
<keyword evidence="12" id="KW-0012">Acyltransferase</keyword>
<dbReference type="InParanoid" id="A0A286U8G7"/>
<dbReference type="InterPro" id="IPR001594">
    <property type="entry name" value="Palmitoyltrfase_DHHC"/>
</dbReference>
<evidence type="ECO:0000256" key="12">
    <source>
        <dbReference type="RuleBase" id="RU079119"/>
    </source>
</evidence>
<comment type="catalytic activity">
    <reaction evidence="10 12">
        <text>L-cysteinyl-[protein] + hexadecanoyl-CoA = S-hexadecanoyl-L-cysteinyl-[protein] + CoA</text>
        <dbReference type="Rhea" id="RHEA:36683"/>
        <dbReference type="Rhea" id="RHEA-COMP:10131"/>
        <dbReference type="Rhea" id="RHEA-COMP:11032"/>
        <dbReference type="ChEBI" id="CHEBI:29950"/>
        <dbReference type="ChEBI" id="CHEBI:57287"/>
        <dbReference type="ChEBI" id="CHEBI:57379"/>
        <dbReference type="ChEBI" id="CHEBI:74151"/>
        <dbReference type="EC" id="2.3.1.225"/>
    </reaction>
</comment>